<dbReference type="SUPFAM" id="SSF52172">
    <property type="entry name" value="CheY-like"/>
    <property type="match status" value="1"/>
</dbReference>
<dbReference type="EMBL" id="PDFK01000001">
    <property type="protein sequence ID" value="PKU52999.1"/>
    <property type="molecule type" value="Genomic_DNA"/>
</dbReference>
<dbReference type="PRINTS" id="PR00038">
    <property type="entry name" value="HTHLUXR"/>
</dbReference>
<accession>A0A2I0V3X5</accession>
<dbReference type="PROSITE" id="PS50043">
    <property type="entry name" value="HTH_LUXR_2"/>
    <property type="match status" value="1"/>
</dbReference>
<evidence type="ECO:0000259" key="7">
    <source>
        <dbReference type="PROSITE" id="PS50110"/>
    </source>
</evidence>
<dbReference type="InterPro" id="IPR011006">
    <property type="entry name" value="CheY-like_superfamily"/>
</dbReference>
<dbReference type="Proteomes" id="UP000234956">
    <property type="component" value="Unassembled WGS sequence"/>
</dbReference>
<dbReference type="InterPro" id="IPR051015">
    <property type="entry name" value="EvgA-like"/>
</dbReference>
<dbReference type="GO" id="GO:0005737">
    <property type="term" value="C:cytoplasm"/>
    <property type="evidence" value="ECO:0007669"/>
    <property type="project" value="UniProtKB-SubCell"/>
</dbReference>
<dbReference type="GO" id="GO:0006355">
    <property type="term" value="P:regulation of DNA-templated transcription"/>
    <property type="evidence" value="ECO:0007669"/>
    <property type="project" value="InterPro"/>
</dbReference>
<sequence length="229" mass="26844">MLKKNMIILENNLYLKMGLVKILESDYNIYSDIDLSKNLYDLMKHYKPDIIVINDLSKNNLKHVKRIRSEYPNTYVVILTSIILEDEIHEALLAGVSGYVLYNIKSKELRKAMDLISEGEYYFNSSTMTIFIKSYLKLFDSKEIISHLFTKREYVILLMLAEGKNIQEISQTLNISEKSINININKIYNKLSVKTRIQAIDKAVKNRWIPYNLAISNLYVNYNKKRTLL</sequence>
<evidence type="ECO:0000256" key="1">
    <source>
        <dbReference type="ARBA" id="ARBA00004496"/>
    </source>
</evidence>
<evidence type="ECO:0000313" key="9">
    <source>
        <dbReference type="Proteomes" id="UP000234956"/>
    </source>
</evidence>
<keyword evidence="2" id="KW-0805">Transcription regulation</keyword>
<dbReference type="GO" id="GO:0003677">
    <property type="term" value="F:DNA binding"/>
    <property type="evidence" value="ECO:0007669"/>
    <property type="project" value="UniProtKB-KW"/>
</dbReference>
<keyword evidence="3" id="KW-0238">DNA-binding</keyword>
<comment type="subcellular location">
    <subcellularLocation>
        <location evidence="1">Cytoplasm</location>
    </subcellularLocation>
</comment>
<dbReference type="SUPFAM" id="SSF46894">
    <property type="entry name" value="C-terminal effector domain of the bipartite response regulators"/>
    <property type="match status" value="1"/>
</dbReference>
<dbReference type="InterPro" id="IPR000792">
    <property type="entry name" value="Tscrpt_reg_LuxR_C"/>
</dbReference>
<reference evidence="8 9" key="1">
    <citation type="submission" date="2017-10" db="EMBL/GenBank/DDBJ databases">
        <title>Draft genome of Lysinibacillus fusiformis strain Juneja, a laboratory-derived pathogen of Drosophila melanogaster.</title>
        <authorList>
            <person name="Smith B.R."/>
            <person name="Unckless R.L."/>
        </authorList>
    </citation>
    <scope>NUCLEOTIDE SEQUENCE [LARGE SCALE GENOMIC DNA]</scope>
    <source>
        <strain evidence="8 9">Juneja</strain>
    </source>
</reference>
<comment type="caution">
    <text evidence="5">Lacks conserved residue(s) required for the propagation of feature annotation.</text>
</comment>
<evidence type="ECO:0000256" key="4">
    <source>
        <dbReference type="ARBA" id="ARBA00023163"/>
    </source>
</evidence>
<dbReference type="PANTHER" id="PTHR45566">
    <property type="entry name" value="HTH-TYPE TRANSCRIPTIONAL REGULATOR YHJB-RELATED"/>
    <property type="match status" value="1"/>
</dbReference>
<evidence type="ECO:0000256" key="3">
    <source>
        <dbReference type="ARBA" id="ARBA00023125"/>
    </source>
</evidence>
<evidence type="ECO:0000256" key="5">
    <source>
        <dbReference type="PROSITE-ProRule" id="PRU00169"/>
    </source>
</evidence>
<dbReference type="Pfam" id="PF00196">
    <property type="entry name" value="GerE"/>
    <property type="match status" value="1"/>
</dbReference>
<dbReference type="InterPro" id="IPR001789">
    <property type="entry name" value="Sig_transdc_resp-reg_receiver"/>
</dbReference>
<organism evidence="8 9">
    <name type="scientific">Lysinibacillus fusiformis</name>
    <dbReference type="NCBI Taxonomy" id="28031"/>
    <lineage>
        <taxon>Bacteria</taxon>
        <taxon>Bacillati</taxon>
        <taxon>Bacillota</taxon>
        <taxon>Bacilli</taxon>
        <taxon>Bacillales</taxon>
        <taxon>Bacillaceae</taxon>
        <taxon>Lysinibacillus</taxon>
    </lineage>
</organism>
<name>A0A2I0V3X5_9BACI</name>
<dbReference type="GO" id="GO:0000160">
    <property type="term" value="P:phosphorelay signal transduction system"/>
    <property type="evidence" value="ECO:0007669"/>
    <property type="project" value="InterPro"/>
</dbReference>
<gene>
    <name evidence="8" type="ORF">CRI88_01325</name>
</gene>
<evidence type="ECO:0008006" key="10">
    <source>
        <dbReference type="Google" id="ProtNLM"/>
    </source>
</evidence>
<dbReference type="Gene3D" id="3.40.50.2300">
    <property type="match status" value="1"/>
</dbReference>
<evidence type="ECO:0000256" key="2">
    <source>
        <dbReference type="ARBA" id="ARBA00023015"/>
    </source>
</evidence>
<evidence type="ECO:0000259" key="6">
    <source>
        <dbReference type="PROSITE" id="PS50043"/>
    </source>
</evidence>
<dbReference type="PROSITE" id="PS50110">
    <property type="entry name" value="RESPONSE_REGULATORY"/>
    <property type="match status" value="1"/>
</dbReference>
<protein>
    <recommendedName>
        <fullName evidence="10">DNA-binding response regulator</fullName>
    </recommendedName>
</protein>
<dbReference type="PANTHER" id="PTHR45566:SF2">
    <property type="entry name" value="NARL SUBFAMILY"/>
    <property type="match status" value="1"/>
</dbReference>
<proteinExistence type="predicted"/>
<feature type="domain" description="HTH luxR-type" evidence="6">
    <location>
        <begin position="142"/>
        <end position="207"/>
    </location>
</feature>
<dbReference type="AlphaFoldDB" id="A0A2I0V3X5"/>
<feature type="domain" description="Response regulatory" evidence="7">
    <location>
        <begin position="5"/>
        <end position="117"/>
    </location>
</feature>
<comment type="caution">
    <text evidence="8">The sequence shown here is derived from an EMBL/GenBank/DDBJ whole genome shotgun (WGS) entry which is preliminary data.</text>
</comment>
<dbReference type="InterPro" id="IPR016032">
    <property type="entry name" value="Sig_transdc_resp-reg_C-effctor"/>
</dbReference>
<dbReference type="SMART" id="SM00421">
    <property type="entry name" value="HTH_LUXR"/>
    <property type="match status" value="1"/>
</dbReference>
<keyword evidence="4" id="KW-0804">Transcription</keyword>
<evidence type="ECO:0000313" key="8">
    <source>
        <dbReference type="EMBL" id="PKU52999.1"/>
    </source>
</evidence>